<sequence length="117" mass="12606">MQLTTVPGKRSLAAQLRLIALAITAGNKHSTDQNPKNLSGSSLLSLPSESSTSFPILNVNGASPSSALPPTKFKKKSGDVREDWPENELGGYFTVLNYFDDICDLKNMCNTAFRTAS</sequence>
<organism evidence="2 3">
    <name type="scientific">Toxocara canis</name>
    <name type="common">Canine roundworm</name>
    <dbReference type="NCBI Taxonomy" id="6265"/>
    <lineage>
        <taxon>Eukaryota</taxon>
        <taxon>Metazoa</taxon>
        <taxon>Ecdysozoa</taxon>
        <taxon>Nematoda</taxon>
        <taxon>Chromadorea</taxon>
        <taxon>Rhabditida</taxon>
        <taxon>Spirurina</taxon>
        <taxon>Ascaridomorpha</taxon>
        <taxon>Ascaridoidea</taxon>
        <taxon>Toxocaridae</taxon>
        <taxon>Toxocara</taxon>
    </lineage>
</organism>
<evidence type="ECO:0000313" key="3">
    <source>
        <dbReference type="Proteomes" id="UP000031036"/>
    </source>
</evidence>
<feature type="compositionally biased region" description="Low complexity" evidence="1">
    <location>
        <begin position="38"/>
        <end position="50"/>
    </location>
</feature>
<feature type="region of interest" description="Disordered" evidence="1">
    <location>
        <begin position="28"/>
        <end position="50"/>
    </location>
</feature>
<evidence type="ECO:0000256" key="1">
    <source>
        <dbReference type="SAM" id="MobiDB-lite"/>
    </source>
</evidence>
<dbReference type="EMBL" id="JPKZ01001821">
    <property type="protein sequence ID" value="KHN79868.1"/>
    <property type="molecule type" value="Genomic_DNA"/>
</dbReference>
<evidence type="ECO:0000313" key="2">
    <source>
        <dbReference type="EMBL" id="KHN79868.1"/>
    </source>
</evidence>
<dbReference type="AlphaFoldDB" id="A0A0B2VE99"/>
<dbReference type="Proteomes" id="UP000031036">
    <property type="component" value="Unassembled WGS sequence"/>
</dbReference>
<proteinExistence type="predicted"/>
<keyword evidence="3" id="KW-1185">Reference proteome</keyword>
<feature type="non-terminal residue" evidence="2">
    <location>
        <position position="117"/>
    </location>
</feature>
<protein>
    <submittedName>
        <fullName evidence="2">Uncharacterized protein</fullName>
    </submittedName>
</protein>
<gene>
    <name evidence="2" type="ORF">Tcan_00513</name>
</gene>
<name>A0A0B2VE99_TOXCA</name>
<comment type="caution">
    <text evidence="2">The sequence shown here is derived from an EMBL/GenBank/DDBJ whole genome shotgun (WGS) entry which is preliminary data.</text>
</comment>
<accession>A0A0B2VE99</accession>
<reference evidence="2 3" key="1">
    <citation type="submission" date="2014-11" db="EMBL/GenBank/DDBJ databases">
        <title>Genetic blueprint of the zoonotic pathogen Toxocara canis.</title>
        <authorList>
            <person name="Zhu X.-Q."/>
            <person name="Korhonen P.K."/>
            <person name="Cai H."/>
            <person name="Young N.D."/>
            <person name="Nejsum P."/>
            <person name="von Samson-Himmelstjerna G."/>
            <person name="Boag P.R."/>
            <person name="Tan P."/>
            <person name="Li Q."/>
            <person name="Min J."/>
            <person name="Yang Y."/>
            <person name="Wang X."/>
            <person name="Fang X."/>
            <person name="Hall R.S."/>
            <person name="Hofmann A."/>
            <person name="Sternberg P.W."/>
            <person name="Jex A.R."/>
            <person name="Gasser R.B."/>
        </authorList>
    </citation>
    <scope>NUCLEOTIDE SEQUENCE [LARGE SCALE GENOMIC DNA]</scope>
    <source>
        <strain evidence="2">PN_DK_2014</strain>
    </source>
</reference>